<dbReference type="Proteomes" id="UP000799436">
    <property type="component" value="Unassembled WGS sequence"/>
</dbReference>
<feature type="transmembrane region" description="Helical" evidence="1">
    <location>
        <begin position="278"/>
        <end position="301"/>
    </location>
</feature>
<feature type="transmembrane region" description="Helical" evidence="1">
    <location>
        <begin position="188"/>
        <end position="210"/>
    </location>
</feature>
<keyword evidence="1" id="KW-1133">Transmembrane helix</keyword>
<evidence type="ECO:0000313" key="3">
    <source>
        <dbReference type="Proteomes" id="UP000799436"/>
    </source>
</evidence>
<keyword evidence="3" id="KW-1185">Reference proteome</keyword>
<sequence>MSGVDGAFIGHLARRGFEAAQKHFQGPSAEEMGKLQHDAQLYENAGPAMAVGPWELLPVVITGIFTLILIASIRYTVGEVMASLAMIESPSETAIIEAKPPAYKDVEPDAPLEKESLMVEEGTDVEITIIAHKPITTRIKSTIGHLHRVGGFFARWRGIGLAFLYHLVHAAATNLLSGGLGFGLVGHALVFIFVSVGTARLHAVWTHSMIAYPSSKPFFRRFVDRKSAKALLLPSAVFAAAQQATFMLPLAVAFSLGAHELKHEDVVNAAHGKDCAKMAIMSLRFLAVPVTALFVAFAVLLPAAVTLTRIEATLLPEGEETIVPFDRAAVLGDVDITARGSCRALFVQAWRSFDTAARWRIIKVYVKMVFLQAIVALIGLHLAIAEIFTIGGDRLAILFKSAAAQLKLMAIDLRQNGPQ</sequence>
<name>A0A6G1L083_9PEZI</name>
<feature type="transmembrane region" description="Helical" evidence="1">
    <location>
        <begin position="163"/>
        <end position="182"/>
    </location>
</feature>
<proteinExistence type="predicted"/>
<dbReference type="OrthoDB" id="2896006at2759"/>
<evidence type="ECO:0000313" key="2">
    <source>
        <dbReference type="EMBL" id="KAF2765644.1"/>
    </source>
</evidence>
<evidence type="ECO:0000256" key="1">
    <source>
        <dbReference type="SAM" id="Phobius"/>
    </source>
</evidence>
<dbReference type="AlphaFoldDB" id="A0A6G1L083"/>
<reference evidence="2" key="1">
    <citation type="journal article" date="2020" name="Stud. Mycol.">
        <title>101 Dothideomycetes genomes: a test case for predicting lifestyles and emergence of pathogens.</title>
        <authorList>
            <person name="Haridas S."/>
            <person name="Albert R."/>
            <person name="Binder M."/>
            <person name="Bloem J."/>
            <person name="Labutti K."/>
            <person name="Salamov A."/>
            <person name="Andreopoulos B."/>
            <person name="Baker S."/>
            <person name="Barry K."/>
            <person name="Bills G."/>
            <person name="Bluhm B."/>
            <person name="Cannon C."/>
            <person name="Castanera R."/>
            <person name="Culley D."/>
            <person name="Daum C."/>
            <person name="Ezra D."/>
            <person name="Gonzalez J."/>
            <person name="Henrissat B."/>
            <person name="Kuo A."/>
            <person name="Liang C."/>
            <person name="Lipzen A."/>
            <person name="Lutzoni F."/>
            <person name="Magnuson J."/>
            <person name="Mondo S."/>
            <person name="Nolan M."/>
            <person name="Ohm R."/>
            <person name="Pangilinan J."/>
            <person name="Park H.-J."/>
            <person name="Ramirez L."/>
            <person name="Alfaro M."/>
            <person name="Sun H."/>
            <person name="Tritt A."/>
            <person name="Yoshinaga Y."/>
            <person name="Zwiers L.-H."/>
            <person name="Turgeon B."/>
            <person name="Goodwin S."/>
            <person name="Spatafora J."/>
            <person name="Crous P."/>
            <person name="Grigoriev I."/>
        </authorList>
    </citation>
    <scope>NUCLEOTIDE SEQUENCE</scope>
    <source>
        <strain evidence="2">CBS 116005</strain>
    </source>
</reference>
<feature type="transmembrane region" description="Helical" evidence="1">
    <location>
        <begin position="368"/>
        <end position="390"/>
    </location>
</feature>
<keyword evidence="1" id="KW-0812">Transmembrane</keyword>
<protein>
    <submittedName>
        <fullName evidence="2">Uncharacterized protein</fullName>
    </submittedName>
</protein>
<accession>A0A6G1L083</accession>
<feature type="transmembrane region" description="Helical" evidence="1">
    <location>
        <begin position="56"/>
        <end position="77"/>
    </location>
</feature>
<feature type="transmembrane region" description="Helical" evidence="1">
    <location>
        <begin position="231"/>
        <end position="258"/>
    </location>
</feature>
<organism evidence="2 3">
    <name type="scientific">Teratosphaeria nubilosa</name>
    <dbReference type="NCBI Taxonomy" id="161662"/>
    <lineage>
        <taxon>Eukaryota</taxon>
        <taxon>Fungi</taxon>
        <taxon>Dikarya</taxon>
        <taxon>Ascomycota</taxon>
        <taxon>Pezizomycotina</taxon>
        <taxon>Dothideomycetes</taxon>
        <taxon>Dothideomycetidae</taxon>
        <taxon>Mycosphaerellales</taxon>
        <taxon>Teratosphaeriaceae</taxon>
        <taxon>Teratosphaeria</taxon>
    </lineage>
</organism>
<keyword evidence="1" id="KW-0472">Membrane</keyword>
<dbReference type="EMBL" id="ML995887">
    <property type="protein sequence ID" value="KAF2765644.1"/>
    <property type="molecule type" value="Genomic_DNA"/>
</dbReference>
<gene>
    <name evidence="2" type="ORF">EJ03DRAFT_391410</name>
</gene>